<dbReference type="InterPro" id="IPR021070">
    <property type="entry name" value="Killing_trait_RebB"/>
</dbReference>
<dbReference type="Proteomes" id="UP000271227">
    <property type="component" value="Unassembled WGS sequence"/>
</dbReference>
<feature type="region of interest" description="Disordered" evidence="1">
    <location>
        <begin position="114"/>
        <end position="141"/>
    </location>
</feature>
<dbReference type="AlphaFoldDB" id="A0A3M0CTV8"/>
<evidence type="ECO:0000313" key="3">
    <source>
        <dbReference type="Proteomes" id="UP000271227"/>
    </source>
</evidence>
<dbReference type="Pfam" id="PF11747">
    <property type="entry name" value="RebB"/>
    <property type="match status" value="1"/>
</dbReference>
<dbReference type="EMBL" id="REFR01000009">
    <property type="protein sequence ID" value="RMB12405.1"/>
    <property type="molecule type" value="Genomic_DNA"/>
</dbReference>
<dbReference type="OrthoDB" id="8594924at2"/>
<dbReference type="InParanoid" id="A0A3M0CTV8"/>
<proteinExistence type="predicted"/>
<evidence type="ECO:0000256" key="1">
    <source>
        <dbReference type="SAM" id="MobiDB-lite"/>
    </source>
</evidence>
<gene>
    <name evidence="2" type="ORF">BXY39_0901</name>
</gene>
<comment type="caution">
    <text evidence="2">The sequence shown here is derived from an EMBL/GenBank/DDBJ whole genome shotgun (WGS) entry which is preliminary data.</text>
</comment>
<feature type="compositionally biased region" description="Low complexity" evidence="1">
    <location>
        <begin position="130"/>
        <end position="141"/>
    </location>
</feature>
<evidence type="ECO:0000313" key="2">
    <source>
        <dbReference type="EMBL" id="RMB12405.1"/>
    </source>
</evidence>
<organism evidence="2 3">
    <name type="scientific">Eilatimonas milleporae</name>
    <dbReference type="NCBI Taxonomy" id="911205"/>
    <lineage>
        <taxon>Bacteria</taxon>
        <taxon>Pseudomonadati</taxon>
        <taxon>Pseudomonadota</taxon>
        <taxon>Alphaproteobacteria</taxon>
        <taxon>Kordiimonadales</taxon>
        <taxon>Kordiimonadaceae</taxon>
        <taxon>Eilatimonas</taxon>
    </lineage>
</organism>
<reference evidence="2 3" key="1">
    <citation type="submission" date="2018-10" db="EMBL/GenBank/DDBJ databases">
        <title>Genomic Encyclopedia of Archaeal and Bacterial Type Strains, Phase II (KMG-II): from individual species to whole genera.</title>
        <authorList>
            <person name="Goeker M."/>
        </authorList>
    </citation>
    <scope>NUCLEOTIDE SEQUENCE [LARGE SCALE GENOMIC DNA]</scope>
    <source>
        <strain evidence="2 3">DSM 25217</strain>
    </source>
</reference>
<accession>A0A3M0CTV8</accession>
<sequence length="141" mass="14795">MADPTLTNGQITDSVTQATLGVQGLAPSSALASQMQSTGHTSSLGVQNALANQQHLSTLSLSTTAQSVNQILGLSAAISGRSFNDALTGNPLVQYLAQLVSLREMVNSNRLMTQGTRRREQRIPGQTVVSDSSESMSFSTT</sequence>
<dbReference type="RefSeq" id="WP_121937580.1">
    <property type="nucleotide sequence ID" value="NZ_REFR01000009.1"/>
</dbReference>
<protein>
    <submittedName>
        <fullName evidence="2">Killing trait domain-containing protein</fullName>
    </submittedName>
</protein>
<name>A0A3M0CTV8_9PROT</name>
<keyword evidence="3" id="KW-1185">Reference proteome</keyword>